<dbReference type="EMBL" id="LJJC01000004">
    <property type="protein sequence ID" value="KQL52500.1"/>
    <property type="molecule type" value="Genomic_DNA"/>
</dbReference>
<evidence type="ECO:0000313" key="3">
    <source>
        <dbReference type="Proteomes" id="UP000051888"/>
    </source>
</evidence>
<feature type="transmembrane region" description="Helical" evidence="1">
    <location>
        <begin position="89"/>
        <end position="107"/>
    </location>
</feature>
<feature type="transmembrane region" description="Helical" evidence="1">
    <location>
        <begin position="119"/>
        <end position="139"/>
    </location>
</feature>
<keyword evidence="1" id="KW-0472">Membrane</keyword>
<dbReference type="AlphaFoldDB" id="A0A0Q3WVD0"/>
<name>A0A0Q3WVD0_9BACI</name>
<sequence length="149" mass="17299">MNNNFMRKVKNFLAFLLIASILTFGSYLIVYKVSFLPNGYDIEKVQKDNVSLKSFNLLGIEKNVKTLSFSGDDTWYIDEIDFEVKKQKTFLWLLFSSITISTFLLIYKLRNGLTLWKAIFESNFFAALIPLTTVIFSLHRIQMILDLSS</sequence>
<dbReference type="OrthoDB" id="2883551at2"/>
<reference evidence="2 3" key="1">
    <citation type="submission" date="2015-09" db="EMBL/GenBank/DDBJ databases">
        <title>Genome sequencing project for genomic taxonomy and phylogenomics of Bacillus-like bacteria.</title>
        <authorList>
            <person name="Liu B."/>
            <person name="Wang J."/>
            <person name="Zhu Y."/>
            <person name="Liu G."/>
            <person name="Chen Q."/>
            <person name="Chen Z."/>
            <person name="Lan J."/>
            <person name="Che J."/>
            <person name="Ge C."/>
            <person name="Shi H."/>
            <person name="Pan Z."/>
            <person name="Liu X."/>
        </authorList>
    </citation>
    <scope>NUCLEOTIDE SEQUENCE [LARGE SCALE GENOMIC DNA]</scope>
    <source>
        <strain evidence="2 3">LMG 18435</strain>
    </source>
</reference>
<gene>
    <name evidence="2" type="ORF">AN964_02395</name>
</gene>
<organism evidence="2 3">
    <name type="scientific">Heyndrickxia shackletonii</name>
    <dbReference type="NCBI Taxonomy" id="157838"/>
    <lineage>
        <taxon>Bacteria</taxon>
        <taxon>Bacillati</taxon>
        <taxon>Bacillota</taxon>
        <taxon>Bacilli</taxon>
        <taxon>Bacillales</taxon>
        <taxon>Bacillaceae</taxon>
        <taxon>Heyndrickxia</taxon>
    </lineage>
</organism>
<keyword evidence="1" id="KW-0812">Transmembrane</keyword>
<keyword evidence="1" id="KW-1133">Transmembrane helix</keyword>
<evidence type="ECO:0000313" key="2">
    <source>
        <dbReference type="EMBL" id="KQL52500.1"/>
    </source>
</evidence>
<feature type="transmembrane region" description="Helical" evidence="1">
    <location>
        <begin position="12"/>
        <end position="30"/>
    </location>
</feature>
<proteinExistence type="predicted"/>
<evidence type="ECO:0000256" key="1">
    <source>
        <dbReference type="SAM" id="Phobius"/>
    </source>
</evidence>
<accession>A0A0Q3WVD0</accession>
<comment type="caution">
    <text evidence="2">The sequence shown here is derived from an EMBL/GenBank/DDBJ whole genome shotgun (WGS) entry which is preliminary data.</text>
</comment>
<dbReference type="RefSeq" id="WP_055738188.1">
    <property type="nucleotide sequence ID" value="NZ_JAAIWL010000065.1"/>
</dbReference>
<dbReference type="PATRIC" id="fig|157838.3.peg.531"/>
<dbReference type="Proteomes" id="UP000051888">
    <property type="component" value="Unassembled WGS sequence"/>
</dbReference>
<protein>
    <submittedName>
        <fullName evidence="2">Uncharacterized protein</fullName>
    </submittedName>
</protein>
<keyword evidence="3" id="KW-1185">Reference proteome</keyword>